<dbReference type="InterPro" id="IPR010982">
    <property type="entry name" value="Lambda_DNA-bd_dom_sf"/>
</dbReference>
<dbReference type="CDD" id="cd00093">
    <property type="entry name" value="HTH_XRE"/>
    <property type="match status" value="1"/>
</dbReference>
<evidence type="ECO:0000313" key="4">
    <source>
        <dbReference type="Proteomes" id="UP000292818"/>
    </source>
</evidence>
<dbReference type="SMART" id="SM00530">
    <property type="entry name" value="HTH_XRE"/>
    <property type="match status" value="1"/>
</dbReference>
<evidence type="ECO:0000259" key="2">
    <source>
        <dbReference type="PROSITE" id="PS50943"/>
    </source>
</evidence>
<gene>
    <name evidence="3" type="ORF">LDELB18P1_1644</name>
</gene>
<accession>A0A4Q7DU93</accession>
<dbReference type="RefSeq" id="WP_130137715.1">
    <property type="nucleotide sequence ID" value="NZ_SETJ01000076.1"/>
</dbReference>
<dbReference type="Pfam" id="PF01381">
    <property type="entry name" value="HTH_3"/>
    <property type="match status" value="1"/>
</dbReference>
<feature type="domain" description="HTH cro/C1-type" evidence="2">
    <location>
        <begin position="10"/>
        <end position="64"/>
    </location>
</feature>
<comment type="caution">
    <text evidence="3">The sequence shown here is derived from an EMBL/GenBank/DDBJ whole genome shotgun (WGS) entry which is preliminary data.</text>
</comment>
<dbReference type="Gene3D" id="1.10.260.40">
    <property type="entry name" value="lambda repressor-like DNA-binding domains"/>
    <property type="match status" value="1"/>
</dbReference>
<dbReference type="PANTHER" id="PTHR46558:SF11">
    <property type="entry name" value="HTH-TYPE TRANSCRIPTIONAL REGULATOR XRE"/>
    <property type="match status" value="1"/>
</dbReference>
<dbReference type="SUPFAM" id="SSF47413">
    <property type="entry name" value="lambda repressor-like DNA-binding domains"/>
    <property type="match status" value="1"/>
</dbReference>
<evidence type="ECO:0000313" key="3">
    <source>
        <dbReference type="EMBL" id="RZM15691.1"/>
    </source>
</evidence>
<dbReference type="EMBL" id="SETJ01000076">
    <property type="protein sequence ID" value="RZM15691.1"/>
    <property type="molecule type" value="Genomic_DNA"/>
</dbReference>
<dbReference type="PANTHER" id="PTHR46558">
    <property type="entry name" value="TRACRIPTIONAL REGULATORY PROTEIN-RELATED-RELATED"/>
    <property type="match status" value="1"/>
</dbReference>
<protein>
    <submittedName>
        <fullName evidence="3">XRE family transcriptional regulator</fullName>
    </submittedName>
</protein>
<dbReference type="InterPro" id="IPR001387">
    <property type="entry name" value="Cro/C1-type_HTH"/>
</dbReference>
<dbReference type="PROSITE" id="PS50943">
    <property type="entry name" value="HTH_CROC1"/>
    <property type="match status" value="1"/>
</dbReference>
<sequence length="122" mass="14042">MEKNMIGKYLRDLRRRRGMSQKELALALGVSKQTISNWEVGRKVPRMKAVEKIANIFGVSRNSILAGLPVEILEQEGQEDRGVVDLTDRDIRLTYLGQQVPREYIDIIEKLMRCDIAERDAQ</sequence>
<dbReference type="AlphaFoldDB" id="A0A4Q7DU93"/>
<dbReference type="Proteomes" id="UP000292818">
    <property type="component" value="Unassembled WGS sequence"/>
</dbReference>
<organism evidence="3 4">
    <name type="scientific">Lactobacillus delbrueckii</name>
    <dbReference type="NCBI Taxonomy" id="1584"/>
    <lineage>
        <taxon>Bacteria</taxon>
        <taxon>Bacillati</taxon>
        <taxon>Bacillota</taxon>
        <taxon>Bacilli</taxon>
        <taxon>Lactobacillales</taxon>
        <taxon>Lactobacillaceae</taxon>
        <taxon>Lactobacillus</taxon>
    </lineage>
</organism>
<proteinExistence type="predicted"/>
<keyword evidence="1" id="KW-0238">DNA-binding</keyword>
<dbReference type="GO" id="GO:0003677">
    <property type="term" value="F:DNA binding"/>
    <property type="evidence" value="ECO:0007669"/>
    <property type="project" value="UniProtKB-KW"/>
</dbReference>
<name>A0A4Q7DU93_9LACO</name>
<reference evidence="3 4" key="1">
    <citation type="submission" date="2019-01" db="EMBL/GenBank/DDBJ databases">
        <title>Colonization of the human gut by bovine bacteria present in Parmesan cheese.</title>
        <authorList>
            <person name="Lugli G.A."/>
            <person name="Milani C."/>
        </authorList>
    </citation>
    <scope>NUCLEOTIDE SEQUENCE [LARGE SCALE GENOMIC DNA]</scope>
    <source>
        <strain evidence="3 4">LDELB18P1</strain>
    </source>
</reference>
<evidence type="ECO:0000256" key="1">
    <source>
        <dbReference type="ARBA" id="ARBA00023125"/>
    </source>
</evidence>